<evidence type="ECO:0000256" key="14">
    <source>
        <dbReference type="ARBA" id="ARBA00023329"/>
    </source>
</evidence>
<accession>A0A1B6DA23</accession>
<comment type="function">
    <text evidence="21">Receptor for CM101, a polysaccharide produced by group B Streptococcus with antipathoangiogenic properties.</text>
</comment>
<dbReference type="AlphaFoldDB" id="A0A1B6DA23"/>
<feature type="transmembrane region" description="Helical" evidence="27">
    <location>
        <begin position="441"/>
        <end position="462"/>
    </location>
</feature>
<evidence type="ECO:0000256" key="23">
    <source>
        <dbReference type="ARBA" id="ARBA00080244"/>
    </source>
</evidence>
<dbReference type="GO" id="GO:0015293">
    <property type="term" value="F:symporter activity"/>
    <property type="evidence" value="ECO:0007669"/>
    <property type="project" value="UniProtKB-KW"/>
</dbReference>
<feature type="region of interest" description="Disordered" evidence="26">
    <location>
        <begin position="1"/>
        <end position="20"/>
    </location>
</feature>
<proteinExistence type="predicted"/>
<evidence type="ECO:0000256" key="25">
    <source>
        <dbReference type="ARBA" id="ARBA00081925"/>
    </source>
</evidence>
<evidence type="ECO:0000313" key="29">
    <source>
        <dbReference type="EMBL" id="JAS22435.1"/>
    </source>
</evidence>
<keyword evidence="12" id="KW-0325">Glycoprotein</keyword>
<evidence type="ECO:0000256" key="8">
    <source>
        <dbReference type="ARBA" id="ARBA00022847"/>
    </source>
</evidence>
<dbReference type="GO" id="GO:0046942">
    <property type="term" value="P:carboxylic acid transport"/>
    <property type="evidence" value="ECO:0007669"/>
    <property type="project" value="UniProtKB-ARBA"/>
</dbReference>
<evidence type="ECO:0000256" key="9">
    <source>
        <dbReference type="ARBA" id="ARBA00022989"/>
    </source>
</evidence>
<evidence type="ECO:0000256" key="18">
    <source>
        <dbReference type="ARBA" id="ARBA00051403"/>
    </source>
</evidence>
<evidence type="ECO:0000256" key="27">
    <source>
        <dbReference type="SAM" id="Phobius"/>
    </source>
</evidence>
<dbReference type="GO" id="GO:0016323">
    <property type="term" value="C:basolateral plasma membrane"/>
    <property type="evidence" value="ECO:0007669"/>
    <property type="project" value="UniProtKB-SubCell"/>
</dbReference>
<comment type="catalytic activity">
    <reaction evidence="18">
        <text>N-acetyl-L-aspartyl-L-glutamate(out) = N-acetyl-L-aspartyl-L-glutamate(in)</text>
        <dbReference type="Rhea" id="RHEA:72599"/>
        <dbReference type="ChEBI" id="CHEBI:76931"/>
    </reaction>
    <physiologicalReaction direction="left-to-right" evidence="18">
        <dbReference type="Rhea" id="RHEA:72600"/>
    </physiologicalReaction>
</comment>
<evidence type="ECO:0000313" key="30">
    <source>
        <dbReference type="EMBL" id="JAS22624.1"/>
    </source>
</evidence>
<evidence type="ECO:0000259" key="28">
    <source>
        <dbReference type="PROSITE" id="PS50850"/>
    </source>
</evidence>
<reference evidence="29" key="1">
    <citation type="submission" date="2015-12" db="EMBL/GenBank/DDBJ databases">
        <title>De novo transcriptome assembly of four potential Pierce s Disease insect vectors from Arizona vineyards.</title>
        <authorList>
            <person name="Tassone E.E."/>
        </authorList>
    </citation>
    <scope>NUCLEOTIDE SEQUENCE</scope>
</reference>
<evidence type="ECO:0000256" key="24">
    <source>
        <dbReference type="ARBA" id="ARBA00081195"/>
    </source>
</evidence>
<evidence type="ECO:0000256" key="12">
    <source>
        <dbReference type="ARBA" id="ARBA00023180"/>
    </source>
</evidence>
<keyword evidence="11 27" id="KW-0472">Membrane</keyword>
<dbReference type="SUPFAM" id="SSF103473">
    <property type="entry name" value="MFS general substrate transporter"/>
    <property type="match status" value="1"/>
</dbReference>
<sequence>MESETNLTEDESRIENRKAESGTSRSTEFLDDTIWIPKRYCIAILGFLGFANIYALRVNMSVAIVSMTSNRTLLTNGSKIIIDAEFPWDRSVQGIILGSFFYGYILTQVLGGWLAIRYGGKQLFFCGVFVTAIITLLTPLLAKMHLYLLIIGRVLEGVFEGVTYPAMHGVWSHWAPPTERSRLVTITLSGSYFGTVIALPLSGILTDTLGWSSIFYVFGTVALIWCGIWFYIVAETPSSDKSISVAEKEYIEDTIGPTIISSKVNVPWKSIMTSLPVWAIVAAHFSENWGFYTLLTELPTFMSDVFAYSMYDAGLISALPYLVMGLVVQFSGFLADWFRTSGHLSTMQVRKLFTCTAFICQTIFLLAAANATKPISVIATLTVAVGFGGLAWSGFSVNSLDIAPQYASILMGISNTVATIPGIISPSLTSYVIQDKTSEEWHIVFHISAAIYIIGTIIYAFLASGKVQNWAIIGQEQCLLSTDDMSQTSTEDLLPIGTRYQATQK</sequence>
<dbReference type="PANTHER" id="PTHR11662">
    <property type="entry name" value="SOLUTE CARRIER FAMILY 17"/>
    <property type="match status" value="1"/>
</dbReference>
<comment type="catalytic activity">
    <reaction evidence="16">
        <text>L-aspartate(out) = L-aspartate(in)</text>
        <dbReference type="Rhea" id="RHEA:66332"/>
        <dbReference type="ChEBI" id="CHEBI:29991"/>
    </reaction>
    <physiologicalReaction direction="left-to-right" evidence="16">
        <dbReference type="Rhea" id="RHEA:66333"/>
    </physiologicalReaction>
</comment>
<dbReference type="Pfam" id="PF07690">
    <property type="entry name" value="MFS_1"/>
    <property type="match status" value="1"/>
</dbReference>
<evidence type="ECO:0000256" key="17">
    <source>
        <dbReference type="ARBA" id="ARBA00050625"/>
    </source>
</evidence>
<evidence type="ECO:0000256" key="11">
    <source>
        <dbReference type="ARBA" id="ARBA00023136"/>
    </source>
</evidence>
<evidence type="ECO:0000256" key="20">
    <source>
        <dbReference type="ARBA" id="ARBA00051612"/>
    </source>
</evidence>
<feature type="transmembrane region" description="Helical" evidence="27">
    <location>
        <begin position="214"/>
        <end position="234"/>
    </location>
</feature>
<dbReference type="EMBL" id="GEDC01014674">
    <property type="protein sequence ID" value="JAS22624.1"/>
    <property type="molecule type" value="Transcribed_RNA"/>
</dbReference>
<evidence type="ECO:0000256" key="26">
    <source>
        <dbReference type="SAM" id="MobiDB-lite"/>
    </source>
</evidence>
<comment type="catalytic activity">
    <reaction evidence="17">
        <text>N-acetylneuraminate(in) + H(+)(in) = N-acetylneuraminate(out) + H(+)(out)</text>
        <dbReference type="Rhea" id="RHEA:28987"/>
        <dbReference type="ChEBI" id="CHEBI:15378"/>
        <dbReference type="ChEBI" id="CHEBI:35418"/>
    </reaction>
    <physiologicalReaction direction="right-to-left" evidence="17">
        <dbReference type="Rhea" id="RHEA:28989"/>
    </physiologicalReaction>
</comment>
<feature type="transmembrane region" description="Helical" evidence="27">
    <location>
        <begin position="349"/>
        <end position="369"/>
    </location>
</feature>
<feature type="transmembrane region" description="Helical" evidence="27">
    <location>
        <begin position="375"/>
        <end position="395"/>
    </location>
</feature>
<feature type="transmembrane region" description="Helical" evidence="27">
    <location>
        <begin position="123"/>
        <end position="142"/>
    </location>
</feature>
<feature type="transmembrane region" description="Helical" evidence="27">
    <location>
        <begin position="407"/>
        <end position="429"/>
    </location>
</feature>
<organism evidence="29">
    <name type="scientific">Clastoptera arizonana</name>
    <name type="common">Arizona spittle bug</name>
    <dbReference type="NCBI Taxonomy" id="38151"/>
    <lineage>
        <taxon>Eukaryota</taxon>
        <taxon>Metazoa</taxon>
        <taxon>Ecdysozoa</taxon>
        <taxon>Arthropoda</taxon>
        <taxon>Hexapoda</taxon>
        <taxon>Insecta</taxon>
        <taxon>Pterygota</taxon>
        <taxon>Neoptera</taxon>
        <taxon>Paraneoptera</taxon>
        <taxon>Hemiptera</taxon>
        <taxon>Auchenorrhyncha</taxon>
        <taxon>Cercopoidea</taxon>
        <taxon>Clastopteridae</taxon>
        <taxon>Clastoptera</taxon>
    </lineage>
</organism>
<evidence type="ECO:0000256" key="2">
    <source>
        <dbReference type="ARBA" id="ARBA00004554"/>
    </source>
</evidence>
<dbReference type="InterPro" id="IPR020846">
    <property type="entry name" value="MFS_dom"/>
</dbReference>
<gene>
    <name evidence="29" type="ORF">g.7257</name>
    <name evidence="30" type="ORF">g.7259</name>
</gene>
<evidence type="ECO:0000256" key="13">
    <source>
        <dbReference type="ARBA" id="ARBA00023228"/>
    </source>
</evidence>
<protein>
    <recommendedName>
        <fullName evidence="22">Sialin</fullName>
    </recommendedName>
    <alternativeName>
        <fullName evidence="25">H(+)/nitrate cotransporter</fullName>
    </alternativeName>
    <alternativeName>
        <fullName evidence="23">H(+)/sialic acid cotransporter</fullName>
    </alternativeName>
    <alternativeName>
        <fullName evidence="24">Vesicular excitatory amino acid transporter</fullName>
    </alternativeName>
</protein>
<keyword evidence="6" id="KW-1003">Cell membrane</keyword>
<feature type="transmembrane region" description="Helical" evidence="27">
    <location>
        <begin position="183"/>
        <end position="202"/>
    </location>
</feature>
<keyword evidence="14" id="KW-0968">Cytoplasmic vesicle</keyword>
<evidence type="ECO:0000256" key="5">
    <source>
        <dbReference type="ARBA" id="ARBA00022448"/>
    </source>
</evidence>
<keyword evidence="9 27" id="KW-1133">Transmembrane helix</keyword>
<evidence type="ECO:0000256" key="7">
    <source>
        <dbReference type="ARBA" id="ARBA00022692"/>
    </source>
</evidence>
<dbReference type="InterPro" id="IPR036259">
    <property type="entry name" value="MFS_trans_sf"/>
</dbReference>
<comment type="catalytic activity">
    <reaction evidence="19">
        <text>L-glutamate(out) = L-glutamate(in)</text>
        <dbReference type="Rhea" id="RHEA:66336"/>
        <dbReference type="ChEBI" id="CHEBI:29985"/>
    </reaction>
    <physiologicalReaction direction="left-to-right" evidence="19">
        <dbReference type="Rhea" id="RHEA:66337"/>
    </physiologicalReaction>
</comment>
<dbReference type="FunFam" id="1.20.1250.20:FF:000003">
    <property type="entry name" value="Solute carrier family 17 member 3"/>
    <property type="match status" value="1"/>
</dbReference>
<dbReference type="CDD" id="cd17318">
    <property type="entry name" value="MFS_SLC17"/>
    <property type="match status" value="1"/>
</dbReference>
<dbReference type="InterPro" id="IPR011701">
    <property type="entry name" value="MFS"/>
</dbReference>
<evidence type="ECO:0000256" key="1">
    <source>
        <dbReference type="ARBA" id="ARBA00004432"/>
    </source>
</evidence>
<dbReference type="PROSITE" id="PS50850">
    <property type="entry name" value="MFS"/>
    <property type="match status" value="1"/>
</dbReference>
<evidence type="ECO:0000256" key="15">
    <source>
        <dbReference type="ARBA" id="ARBA00050101"/>
    </source>
</evidence>
<keyword evidence="10" id="KW-0770">Synapse</keyword>
<feature type="domain" description="Major facilitator superfamily (MFS) profile" evidence="28">
    <location>
        <begin position="38"/>
        <end position="467"/>
    </location>
</feature>
<comment type="catalytic activity">
    <reaction evidence="15">
        <text>2 nitrate(out) + H(+)(out) = 2 nitrate(in) + H(+)(in)</text>
        <dbReference type="Rhea" id="RHEA:71539"/>
        <dbReference type="ChEBI" id="CHEBI:15378"/>
        <dbReference type="ChEBI" id="CHEBI:17632"/>
    </reaction>
    <physiologicalReaction direction="left-to-right" evidence="15">
        <dbReference type="Rhea" id="RHEA:71540"/>
    </physiologicalReaction>
</comment>
<feature type="transmembrane region" description="Helical" evidence="27">
    <location>
        <begin position="315"/>
        <end position="337"/>
    </location>
</feature>
<evidence type="ECO:0000256" key="19">
    <source>
        <dbReference type="ARBA" id="ARBA00051447"/>
    </source>
</evidence>
<evidence type="ECO:0000256" key="21">
    <source>
        <dbReference type="ARBA" id="ARBA00056891"/>
    </source>
</evidence>
<evidence type="ECO:0000256" key="22">
    <source>
        <dbReference type="ARBA" id="ARBA00069713"/>
    </source>
</evidence>
<feature type="transmembrane region" description="Helical" evidence="27">
    <location>
        <begin position="40"/>
        <end position="65"/>
    </location>
</feature>
<dbReference type="GO" id="GO:0006820">
    <property type="term" value="P:monoatomic anion transport"/>
    <property type="evidence" value="ECO:0007669"/>
    <property type="project" value="TreeGrafter"/>
</dbReference>
<dbReference type="GO" id="GO:0005765">
    <property type="term" value="C:lysosomal membrane"/>
    <property type="evidence" value="ECO:0007669"/>
    <property type="project" value="UniProtKB-SubCell"/>
</dbReference>
<keyword evidence="7 27" id="KW-0812">Transmembrane</keyword>
<comment type="subcellular location">
    <subcellularLocation>
        <location evidence="2">Basolateral cell membrane</location>
        <topology evidence="2">Multi-pass membrane protein</topology>
    </subcellularLocation>
    <subcellularLocation>
        <location evidence="3">Cytoplasmic vesicle</location>
        <location evidence="3">Secretory vesicle membrane</location>
        <topology evidence="3">Multi-pass membrane protein</topology>
    </subcellularLocation>
    <subcellularLocation>
        <location evidence="1">Cytoplasmic vesicle</location>
        <location evidence="1">Secretory vesicle</location>
        <location evidence="1">Synaptic vesicle membrane</location>
    </subcellularLocation>
    <subcellularLocation>
        <location evidence="4">Lysosome membrane</location>
    </subcellularLocation>
</comment>
<evidence type="ECO:0000256" key="10">
    <source>
        <dbReference type="ARBA" id="ARBA00023018"/>
    </source>
</evidence>
<evidence type="ECO:0000256" key="4">
    <source>
        <dbReference type="ARBA" id="ARBA00004656"/>
    </source>
</evidence>
<dbReference type="InterPro" id="IPR050382">
    <property type="entry name" value="MFS_Na/Anion_cotransporter"/>
</dbReference>
<evidence type="ECO:0000256" key="16">
    <source>
        <dbReference type="ARBA" id="ARBA00050554"/>
    </source>
</evidence>
<name>A0A1B6DA23_9HEMI</name>
<keyword evidence="8" id="KW-0769">Symport</keyword>
<dbReference type="Gene3D" id="1.20.1250.20">
    <property type="entry name" value="MFS general substrate transporter like domains"/>
    <property type="match status" value="2"/>
</dbReference>
<dbReference type="FunFam" id="1.20.1250.20:FF:000067">
    <property type="entry name" value="sialin isoform X2"/>
    <property type="match status" value="1"/>
</dbReference>
<feature type="compositionally biased region" description="Basic and acidic residues" evidence="26">
    <location>
        <begin position="10"/>
        <end position="20"/>
    </location>
</feature>
<comment type="catalytic activity">
    <reaction evidence="20">
        <text>D-glucuronate(out) + H(+)(out) = D-glucuronate(in) + H(+)(in)</text>
        <dbReference type="Rhea" id="RHEA:72591"/>
        <dbReference type="ChEBI" id="CHEBI:15378"/>
        <dbReference type="ChEBI" id="CHEBI:58720"/>
    </reaction>
    <physiologicalReaction direction="left-to-right" evidence="20">
        <dbReference type="Rhea" id="RHEA:72592"/>
    </physiologicalReaction>
</comment>
<dbReference type="EMBL" id="GEDC01014863">
    <property type="protein sequence ID" value="JAS22435.1"/>
    <property type="molecule type" value="Transcribed_RNA"/>
</dbReference>
<feature type="transmembrane region" description="Helical" evidence="27">
    <location>
        <begin position="95"/>
        <end position="116"/>
    </location>
</feature>
<dbReference type="GO" id="GO:0030672">
    <property type="term" value="C:synaptic vesicle membrane"/>
    <property type="evidence" value="ECO:0007669"/>
    <property type="project" value="UniProtKB-SubCell"/>
</dbReference>
<dbReference type="PANTHER" id="PTHR11662:SF455">
    <property type="entry name" value="GH23975P"/>
    <property type="match status" value="1"/>
</dbReference>
<keyword evidence="5" id="KW-0813">Transport</keyword>
<keyword evidence="13" id="KW-0458">Lysosome</keyword>
<evidence type="ECO:0000256" key="6">
    <source>
        <dbReference type="ARBA" id="ARBA00022475"/>
    </source>
</evidence>
<evidence type="ECO:0000256" key="3">
    <source>
        <dbReference type="ARBA" id="ARBA00004638"/>
    </source>
</evidence>